<dbReference type="GO" id="GO:0034045">
    <property type="term" value="C:phagophore assembly site membrane"/>
    <property type="evidence" value="ECO:0007669"/>
    <property type="project" value="UniProtKB-SubCell"/>
</dbReference>
<dbReference type="PANTHER" id="PTHR24348">
    <property type="entry name" value="SERINE/THREONINE-PROTEIN KINASE UNC-51-RELATED"/>
    <property type="match status" value="1"/>
</dbReference>
<evidence type="ECO:0000256" key="6">
    <source>
        <dbReference type="ARBA" id="ARBA00022741"/>
    </source>
</evidence>
<organism evidence="16 17">
    <name type="scientific">Beauveria bassiana D1-5</name>
    <dbReference type="NCBI Taxonomy" id="1245745"/>
    <lineage>
        <taxon>Eukaryota</taxon>
        <taxon>Fungi</taxon>
        <taxon>Dikarya</taxon>
        <taxon>Ascomycota</taxon>
        <taxon>Pezizomycotina</taxon>
        <taxon>Sordariomycetes</taxon>
        <taxon>Hypocreomycetidae</taxon>
        <taxon>Hypocreales</taxon>
        <taxon>Cordycipitaceae</taxon>
        <taxon>Beauveria</taxon>
    </lineage>
</organism>
<evidence type="ECO:0000256" key="2">
    <source>
        <dbReference type="ARBA" id="ARBA00012513"/>
    </source>
</evidence>
<dbReference type="InterPro" id="IPR011009">
    <property type="entry name" value="Kinase-like_dom_sf"/>
</dbReference>
<evidence type="ECO:0000256" key="5">
    <source>
        <dbReference type="ARBA" id="ARBA00022679"/>
    </source>
</evidence>
<evidence type="ECO:0000256" key="13">
    <source>
        <dbReference type="ARBA" id="ARBA00048679"/>
    </source>
</evidence>
<dbReference type="AlphaFoldDB" id="A0A0A2VA22"/>
<evidence type="ECO:0000256" key="11">
    <source>
        <dbReference type="ARBA" id="ARBA00030237"/>
    </source>
</evidence>
<proteinExistence type="predicted"/>
<protein>
    <recommendedName>
        <fullName evidence="2">non-specific serine/threonine protein kinase</fullName>
        <ecNumber evidence="2">2.7.11.1</ecNumber>
    </recommendedName>
    <alternativeName>
        <fullName evidence="11">Autophagy-related protein 1</fullName>
    </alternativeName>
</protein>
<dbReference type="Proteomes" id="UP000030106">
    <property type="component" value="Unassembled WGS sequence"/>
</dbReference>
<dbReference type="SUPFAM" id="SSF56112">
    <property type="entry name" value="Protein kinase-like (PK-like)"/>
    <property type="match status" value="1"/>
</dbReference>
<evidence type="ECO:0000256" key="4">
    <source>
        <dbReference type="ARBA" id="ARBA00022527"/>
    </source>
</evidence>
<dbReference type="eggNOG" id="KOG0580">
    <property type="taxonomic scope" value="Eukaryota"/>
</dbReference>
<dbReference type="PROSITE" id="PS00108">
    <property type="entry name" value="PROTEIN_KINASE_ST"/>
    <property type="match status" value="1"/>
</dbReference>
<dbReference type="HOGENOM" id="CLU_436759_0_0_1"/>
<evidence type="ECO:0000256" key="12">
    <source>
        <dbReference type="ARBA" id="ARBA00047899"/>
    </source>
</evidence>
<keyword evidence="8 14" id="KW-0067">ATP-binding</keyword>
<dbReference type="GO" id="GO:0000422">
    <property type="term" value="P:autophagy of mitochondrion"/>
    <property type="evidence" value="ECO:0007669"/>
    <property type="project" value="TreeGrafter"/>
</dbReference>
<evidence type="ECO:0000256" key="14">
    <source>
        <dbReference type="PROSITE-ProRule" id="PRU10141"/>
    </source>
</evidence>
<dbReference type="GO" id="GO:0005829">
    <property type="term" value="C:cytosol"/>
    <property type="evidence" value="ECO:0007669"/>
    <property type="project" value="TreeGrafter"/>
</dbReference>
<keyword evidence="10" id="KW-0072">Autophagy</keyword>
<dbReference type="Pfam" id="PF00069">
    <property type="entry name" value="Pkinase"/>
    <property type="match status" value="1"/>
</dbReference>
<evidence type="ECO:0000256" key="10">
    <source>
        <dbReference type="ARBA" id="ARBA00023006"/>
    </source>
</evidence>
<evidence type="ECO:0000256" key="9">
    <source>
        <dbReference type="ARBA" id="ARBA00022927"/>
    </source>
</evidence>
<dbReference type="GO" id="GO:0010506">
    <property type="term" value="P:regulation of autophagy"/>
    <property type="evidence" value="ECO:0007669"/>
    <property type="project" value="InterPro"/>
</dbReference>
<evidence type="ECO:0000256" key="8">
    <source>
        <dbReference type="ARBA" id="ARBA00022840"/>
    </source>
</evidence>
<dbReference type="GO" id="GO:0042594">
    <property type="term" value="P:response to starvation"/>
    <property type="evidence" value="ECO:0007669"/>
    <property type="project" value="TreeGrafter"/>
</dbReference>
<dbReference type="Gene3D" id="1.10.510.10">
    <property type="entry name" value="Transferase(Phosphotransferase) domain 1"/>
    <property type="match status" value="1"/>
</dbReference>
<dbReference type="GO" id="GO:0034727">
    <property type="term" value="P:piecemeal microautophagy of the nucleus"/>
    <property type="evidence" value="ECO:0007669"/>
    <property type="project" value="TreeGrafter"/>
</dbReference>
<dbReference type="PANTHER" id="PTHR24348:SF22">
    <property type="entry name" value="NON-SPECIFIC SERINE_THREONINE PROTEIN KINASE"/>
    <property type="match status" value="1"/>
</dbReference>
<dbReference type="PROSITE" id="PS00107">
    <property type="entry name" value="PROTEIN_KINASE_ATP"/>
    <property type="match status" value="1"/>
</dbReference>
<dbReference type="InterPro" id="IPR000719">
    <property type="entry name" value="Prot_kinase_dom"/>
</dbReference>
<dbReference type="SMART" id="SM00220">
    <property type="entry name" value="S_TKc"/>
    <property type="match status" value="1"/>
</dbReference>
<dbReference type="InterPro" id="IPR008271">
    <property type="entry name" value="Ser/Thr_kinase_AS"/>
</dbReference>
<dbReference type="InterPro" id="IPR017441">
    <property type="entry name" value="Protein_kinase_ATP_BS"/>
</dbReference>
<evidence type="ECO:0000256" key="1">
    <source>
        <dbReference type="ARBA" id="ARBA00004623"/>
    </source>
</evidence>
<dbReference type="OrthoDB" id="4062651at2759"/>
<dbReference type="GO" id="GO:0015031">
    <property type="term" value="P:protein transport"/>
    <property type="evidence" value="ECO:0007669"/>
    <property type="project" value="UniProtKB-KW"/>
</dbReference>
<sequence length="626" mass="69677">MCANVLFSLKPRSHAASQTVNFYANSHLVAVRDGEQFLDLGLYKSGAADKTACCIVTMGRAGDIAMPVEWTAISRTHCAFLAEADNQGIMFFDNSSTASCQAYGDDNSRKLLSRGLRQAGGSSCRLRRIEIEVDQQNKAEFDIVWRYPSAELASALQAWREAELLRHPNMAETLPLPVIDEYANARQAADDDVPSQIDAADAARFVLQGGPIGHGGFGTVFRAFDAKTKGVVAVKVQKFHRSTLREMKIHEGLLHDNIVKFLGYTIDEPKSLMRIVMSLQDGSLENLVQRRDRPLHIADQPLALRVYHDVLKGLDYLHSKGLLHRDVKPANVLYTFRDNHLSFRLGDFGLSNWEQGARTFCGTPQFAAPEIYKREQQTTAVDMWSLFMTIAWTLDLYGYRSLTCQDYSQQLQWVFALAENYWEYLYDVHELVVIDYTKRATAAQMLIKVFDGNGLTTQRINVPKLQPVAPPNKEDIQFGTYGVQERGLRDPSRANAQPRIVARPVPRPPTLREDAVPVTVQMEQHPNLNPGGRGDEGKVVQEAINIELSTRERGAGETAATKQPAVPALSVAGHRLGARAGVQKRKKTVLLKRGPLAVLENNTWLKKFPEMPGAFPEPSPSNLGGN</sequence>
<dbReference type="PROSITE" id="PS50011">
    <property type="entry name" value="PROTEIN_KINASE_DOM"/>
    <property type="match status" value="1"/>
</dbReference>
<keyword evidence="9" id="KW-0653">Protein transport</keyword>
<evidence type="ECO:0000259" key="15">
    <source>
        <dbReference type="PROSITE" id="PS50011"/>
    </source>
</evidence>
<comment type="subcellular location">
    <subcellularLocation>
        <location evidence="1">Preautophagosomal structure membrane</location>
        <topology evidence="1">Peripheral membrane protein</topology>
    </subcellularLocation>
</comment>
<dbReference type="GO" id="GO:0061709">
    <property type="term" value="P:reticulophagy"/>
    <property type="evidence" value="ECO:0007669"/>
    <property type="project" value="TreeGrafter"/>
</dbReference>
<dbReference type="GO" id="GO:0000045">
    <property type="term" value="P:autophagosome assembly"/>
    <property type="evidence" value="ECO:0007669"/>
    <property type="project" value="TreeGrafter"/>
</dbReference>
<dbReference type="InterPro" id="IPR045269">
    <property type="entry name" value="Atg1-like"/>
</dbReference>
<keyword evidence="4" id="KW-0723">Serine/threonine-protein kinase</keyword>
<keyword evidence="5" id="KW-0808">Transferase</keyword>
<comment type="catalytic activity">
    <reaction evidence="13">
        <text>L-seryl-[protein] + ATP = O-phospho-L-seryl-[protein] + ADP + H(+)</text>
        <dbReference type="Rhea" id="RHEA:17989"/>
        <dbReference type="Rhea" id="RHEA-COMP:9863"/>
        <dbReference type="Rhea" id="RHEA-COMP:11604"/>
        <dbReference type="ChEBI" id="CHEBI:15378"/>
        <dbReference type="ChEBI" id="CHEBI:29999"/>
        <dbReference type="ChEBI" id="CHEBI:30616"/>
        <dbReference type="ChEBI" id="CHEBI:83421"/>
        <dbReference type="ChEBI" id="CHEBI:456216"/>
        <dbReference type="EC" id="2.7.11.1"/>
    </reaction>
</comment>
<feature type="domain" description="Protein kinase" evidence="15">
    <location>
        <begin position="206"/>
        <end position="528"/>
    </location>
</feature>
<evidence type="ECO:0000313" key="17">
    <source>
        <dbReference type="Proteomes" id="UP000030106"/>
    </source>
</evidence>
<keyword evidence="6 14" id="KW-0547">Nucleotide-binding</keyword>
<evidence type="ECO:0000256" key="3">
    <source>
        <dbReference type="ARBA" id="ARBA00022448"/>
    </source>
</evidence>
<gene>
    <name evidence="16" type="ORF">BBAD15_g10046</name>
</gene>
<reference evidence="16 17" key="1">
    <citation type="submission" date="2012-10" db="EMBL/GenBank/DDBJ databases">
        <title>Genome sequencing and analysis of entomopathogenic fungi Beauveria bassiana D1-5.</title>
        <authorList>
            <person name="Li Q."/>
            <person name="Wang L."/>
            <person name="Zhang Z."/>
            <person name="Wang Q."/>
            <person name="Ren J."/>
            <person name="Wang M."/>
            <person name="Xu W."/>
            <person name="Wang J."/>
            <person name="Lu Y."/>
            <person name="Du Q."/>
            <person name="Sun Z."/>
        </authorList>
    </citation>
    <scope>NUCLEOTIDE SEQUENCE [LARGE SCALE GENOMIC DNA]</scope>
    <source>
        <strain evidence="16 17">D1-5</strain>
    </source>
</reference>
<dbReference type="GO" id="GO:0005524">
    <property type="term" value="F:ATP binding"/>
    <property type="evidence" value="ECO:0007669"/>
    <property type="project" value="UniProtKB-UniRule"/>
</dbReference>
<dbReference type="GO" id="GO:0004674">
    <property type="term" value="F:protein serine/threonine kinase activity"/>
    <property type="evidence" value="ECO:0007669"/>
    <property type="project" value="UniProtKB-KW"/>
</dbReference>
<accession>A0A0A2VA22</accession>
<dbReference type="STRING" id="1245745.A0A0A2VA22"/>
<dbReference type="EMBL" id="ANFO01001022">
    <property type="protein sequence ID" value="KGQ04706.1"/>
    <property type="molecule type" value="Genomic_DNA"/>
</dbReference>
<name>A0A0A2VA22_BEABA</name>
<dbReference type="EC" id="2.7.11.1" evidence="2"/>
<dbReference type="CDD" id="cd00180">
    <property type="entry name" value="PKc"/>
    <property type="match status" value="1"/>
</dbReference>
<comment type="caution">
    <text evidence="16">The sequence shown here is derived from an EMBL/GenBank/DDBJ whole genome shotgun (WGS) entry which is preliminary data.</text>
</comment>
<evidence type="ECO:0000313" key="16">
    <source>
        <dbReference type="EMBL" id="KGQ04706.1"/>
    </source>
</evidence>
<keyword evidence="7 16" id="KW-0418">Kinase</keyword>
<dbReference type="GO" id="GO:0005776">
    <property type="term" value="C:autophagosome"/>
    <property type="evidence" value="ECO:0007669"/>
    <property type="project" value="TreeGrafter"/>
</dbReference>
<evidence type="ECO:0000256" key="7">
    <source>
        <dbReference type="ARBA" id="ARBA00022777"/>
    </source>
</evidence>
<feature type="binding site" evidence="14">
    <location>
        <position position="235"/>
    </location>
    <ligand>
        <name>ATP</name>
        <dbReference type="ChEBI" id="CHEBI:30616"/>
    </ligand>
</feature>
<comment type="catalytic activity">
    <reaction evidence="12">
        <text>L-threonyl-[protein] + ATP = O-phospho-L-threonyl-[protein] + ADP + H(+)</text>
        <dbReference type="Rhea" id="RHEA:46608"/>
        <dbReference type="Rhea" id="RHEA-COMP:11060"/>
        <dbReference type="Rhea" id="RHEA-COMP:11605"/>
        <dbReference type="ChEBI" id="CHEBI:15378"/>
        <dbReference type="ChEBI" id="CHEBI:30013"/>
        <dbReference type="ChEBI" id="CHEBI:30616"/>
        <dbReference type="ChEBI" id="CHEBI:61977"/>
        <dbReference type="ChEBI" id="CHEBI:456216"/>
        <dbReference type="EC" id="2.7.11.1"/>
    </reaction>
</comment>
<keyword evidence="3" id="KW-0813">Transport</keyword>